<keyword evidence="1" id="KW-0175">Coiled coil</keyword>
<organism evidence="3 4">
    <name type="scientific">Pseudomonas shahriarae</name>
    <dbReference type="NCBI Taxonomy" id="2745512"/>
    <lineage>
        <taxon>Bacteria</taxon>
        <taxon>Pseudomonadati</taxon>
        <taxon>Pseudomonadota</taxon>
        <taxon>Gammaproteobacteria</taxon>
        <taxon>Pseudomonadales</taxon>
        <taxon>Pseudomonadaceae</taxon>
        <taxon>Pseudomonas</taxon>
    </lineage>
</organism>
<evidence type="ECO:0000256" key="1">
    <source>
        <dbReference type="SAM" id="Coils"/>
    </source>
</evidence>
<feature type="coiled-coil region" evidence="1">
    <location>
        <begin position="947"/>
        <end position="981"/>
    </location>
</feature>
<protein>
    <recommendedName>
        <fullName evidence="5">C-terminal region of Pasteurella multocida toxin residues 569-1285</fullName>
    </recommendedName>
</protein>
<dbReference type="RefSeq" id="WP_273865546.1">
    <property type="nucleotide sequence ID" value="NZ_JAMDHD010000014.1"/>
</dbReference>
<evidence type="ECO:0008006" key="5">
    <source>
        <dbReference type="Google" id="ProtNLM"/>
    </source>
</evidence>
<gene>
    <name evidence="3" type="ORF">M5G21_09120</name>
</gene>
<accession>A0ABT5N9L1</accession>
<keyword evidence="4" id="KW-1185">Reference proteome</keyword>
<evidence type="ECO:0000313" key="4">
    <source>
        <dbReference type="Proteomes" id="UP001148189"/>
    </source>
</evidence>
<name>A0ABT5N9L1_9PSED</name>
<proteinExistence type="predicted"/>
<evidence type="ECO:0000256" key="2">
    <source>
        <dbReference type="SAM" id="MobiDB-lite"/>
    </source>
</evidence>
<sequence length="1559" mass="173816">MSHSIAAFQGTSQLNASRDFLRRLFAQRPTLTQVAESMVQDWIADGFAASRLRANITWIGVRQPAQAGADSYTQLTTLGDALIRRCMSSEVLNYVAGHHCLLVSSISHGFVPITDVVSVDDIEFMLNALAPQLLAGFNARLVAYWNAPAPGDAGLSRWGAVGTQLRECLLSARQTPPLTPQQASALLGLGDGPQELWGHQVDRQALGGADVLRIYQVYAGQEGRPGEWLPLLVLQRQVAQQQVNLVYVPAISLLKLTALDELGSLLPRYMSHYTPGLLVNWVLKEPQGDVFDAQAQTLLERQLRALQQLKWSALPGVDSYKRLFSQLTAPEVWFEGDYLQQPHEEQLPLWLQVASGADRNTYGQWLERLAHLQKRTGGASFLDGLEPIDVYARQALQRQMRLDFPQETAINPDDYLLTFERTQGATVGWTQRTTKSLTSWSLENPFATPYASVQIAHQAAPGQEVAAWIRPAYLEKLIETVDVGRHYPALLKRALVSDPAESARRRRLFVEQMALQLPLRALENSLRQRNGFTPPGAEVVQALLQSDPLKRAVGNQVIIARPLAFLTHAGGTVHKASNLFVIGPRDNSPLPHILYRPDQAEALLQQFASRQALLDEITRTGSDLQAVVLEQLSENSRALFANGGFSSPHVQRFLQGDEYSEHAAASPALLSDEPVPGVFLETVFDENARSLWQSAEKRATSIEALRWTLFKNNLWQIFNALLPLLRGSVAVAGWLSQVYVSFRTVLALPAAASQEDTAGALVDLLGSLAGLLLSPVVSLDQRLRLSETRPLSTGAIETTAVRHVQQTPSTFAWQRSLADVTGMDFSWANARLRLDPAQQAQLETFRWSPGQGEQWPGTPMVSSPDSPIRGRVAVRRAGGTVSHEDYLLIDSQLYGGKQVDGRWRIVDLRNPLRAGPWLRKDSRGVWKVDLGLQLLGGHPKLSAASRRANIQRQNQMFERHYQEMTERLMEAEKAAAAAEERFEHAHGGDQQKLFDPSLQALRASYLAALEKQSRAQFNRLDALIAKNANKPVERFEPEKILQLEDLVQTLRVQMVMLIANRSNEVFPGERRSQLGEQLEHEDVAVVQAAHHTLVESMQTIIGYNEQLIDLSILERNNYARLAQVPGYDSRPEALLPSTLGTPLDWKSLQLKALGGVIVRRPPKPEEYEDFIRIGSLVDEATQSVQSQKNLQEAGPLSVQQRIDGYDAILLDYDNTQASLREYGDMDSDLLYEGSIERLNRMLNALEHEARGSLAALLREREQTPARAPGPALGSGKRLIRDRKSRYLVGQVRARTPQMNEHIVDVINPVDQSVVASFRQAPGSDEFEAITQARTPPVRPVRSLERLRDDGRKLLARQSTVLEQARNEARLSSQPASVEARLLRHAGKINGVADKIRKALGQEQSQTQEPLLKELGQASSRLAEHGRLIRIEMVKRLAPDEEGIAYLKSQNEVQILPIEGRIALKRENDFLQEYLVKDTGGKVLAYAHFHYRTREAANAPYSAGHLKRPEQRFMSFRSLADKTDSDVIAIYYSRISPAMAQQLFFSATGAVIQRGRRVLW</sequence>
<dbReference type="Proteomes" id="UP001148189">
    <property type="component" value="Unassembled WGS sequence"/>
</dbReference>
<reference evidence="3" key="1">
    <citation type="submission" date="2022-05" db="EMBL/GenBank/DDBJ databases">
        <title>Novel Pseudomonas spp. Isolated from a Rainbow Trout Aquaculture Facility.</title>
        <authorList>
            <person name="Testerman T."/>
            <person name="Graf J."/>
        </authorList>
    </citation>
    <scope>NUCLEOTIDE SEQUENCE</scope>
    <source>
        <strain evidence="3">ID1050</strain>
    </source>
</reference>
<comment type="caution">
    <text evidence="3">The sequence shown here is derived from an EMBL/GenBank/DDBJ whole genome shotgun (WGS) entry which is preliminary data.</text>
</comment>
<feature type="region of interest" description="Disordered" evidence="2">
    <location>
        <begin position="848"/>
        <end position="867"/>
    </location>
</feature>
<dbReference type="EMBL" id="JAMDHD010000014">
    <property type="protein sequence ID" value="MDD0985121.1"/>
    <property type="molecule type" value="Genomic_DNA"/>
</dbReference>
<evidence type="ECO:0000313" key="3">
    <source>
        <dbReference type="EMBL" id="MDD0985121.1"/>
    </source>
</evidence>